<accession>A0A3P8C4E7</accession>
<accession>A0A183GA39</accession>
<reference evidence="2 3" key="1">
    <citation type="submission" date="2018-11" db="EMBL/GenBank/DDBJ databases">
        <authorList>
            <consortium name="Pathogen Informatics"/>
        </authorList>
    </citation>
    <scope>NUCLEOTIDE SEQUENCE [LARGE SCALE GENOMIC DNA]</scope>
</reference>
<dbReference type="AlphaFoldDB" id="A0A183GA39"/>
<dbReference type="OrthoDB" id="5870477at2759"/>
<reference evidence="4" key="2">
    <citation type="submission" date="2019-09" db="UniProtKB">
        <authorList>
            <consortium name="WormBaseParasite"/>
        </authorList>
    </citation>
    <scope>IDENTIFICATION</scope>
</reference>
<feature type="transmembrane region" description="Helical" evidence="1">
    <location>
        <begin position="99"/>
        <end position="118"/>
    </location>
</feature>
<feature type="transmembrane region" description="Helical" evidence="1">
    <location>
        <begin position="16"/>
        <end position="39"/>
    </location>
</feature>
<evidence type="ECO:0000313" key="3">
    <source>
        <dbReference type="Proteomes" id="UP000050761"/>
    </source>
</evidence>
<sequence length="223" mass="24898">MNQTGSLYSSYHVPFYVLYIVVGIISILFHVRFIMIVQWNSSLSKLPAYRILKHGSVACTINILSQITAEVCTFSCDNMNFTANSIIGAIFQGSWAVEYPMILILAVNRLVAVLLPYSMDRICSMTTASRGNSARSLKAELPILLHFGTIFALTAVVLMLWHHPVGTGDLYGHVFNLFVLLRFAPSPILALLTNPTIRRQFFHKRINNKSTTTIPLSTAFSAR</sequence>
<dbReference type="Proteomes" id="UP000050761">
    <property type="component" value="Unassembled WGS sequence"/>
</dbReference>
<protein>
    <submittedName>
        <fullName evidence="4">G protein-coupled receptor</fullName>
    </submittedName>
</protein>
<keyword evidence="1" id="KW-1133">Transmembrane helix</keyword>
<keyword evidence="3" id="KW-1185">Reference proteome</keyword>
<feature type="transmembrane region" description="Helical" evidence="1">
    <location>
        <begin position="139"/>
        <end position="161"/>
    </location>
</feature>
<organism evidence="3 4">
    <name type="scientific">Heligmosomoides polygyrus</name>
    <name type="common">Parasitic roundworm</name>
    <dbReference type="NCBI Taxonomy" id="6339"/>
    <lineage>
        <taxon>Eukaryota</taxon>
        <taxon>Metazoa</taxon>
        <taxon>Ecdysozoa</taxon>
        <taxon>Nematoda</taxon>
        <taxon>Chromadorea</taxon>
        <taxon>Rhabditida</taxon>
        <taxon>Rhabditina</taxon>
        <taxon>Rhabditomorpha</taxon>
        <taxon>Strongyloidea</taxon>
        <taxon>Heligmosomidae</taxon>
        <taxon>Heligmosomoides</taxon>
    </lineage>
</organism>
<proteinExistence type="predicted"/>
<keyword evidence="1" id="KW-0812">Transmembrane</keyword>
<dbReference type="WBParaSite" id="HPBE_0001884901-mRNA-1">
    <property type="protein sequence ID" value="HPBE_0001884901-mRNA-1"/>
    <property type="gene ID" value="HPBE_0001884901"/>
</dbReference>
<evidence type="ECO:0000313" key="4">
    <source>
        <dbReference type="WBParaSite" id="HPBE_0001884901-mRNA-1"/>
    </source>
</evidence>
<name>A0A183GA39_HELPZ</name>
<feature type="transmembrane region" description="Helical" evidence="1">
    <location>
        <begin position="173"/>
        <end position="192"/>
    </location>
</feature>
<evidence type="ECO:0000313" key="2">
    <source>
        <dbReference type="EMBL" id="VDP13155.1"/>
    </source>
</evidence>
<evidence type="ECO:0000256" key="1">
    <source>
        <dbReference type="SAM" id="Phobius"/>
    </source>
</evidence>
<dbReference type="EMBL" id="UZAH01030961">
    <property type="protein sequence ID" value="VDP13155.1"/>
    <property type="molecule type" value="Genomic_DNA"/>
</dbReference>
<keyword evidence="1" id="KW-0472">Membrane</keyword>
<gene>
    <name evidence="2" type="ORF">HPBE_LOCUS18852</name>
</gene>